<keyword evidence="4" id="KW-0067">ATP-binding</keyword>
<evidence type="ECO:0000256" key="3">
    <source>
        <dbReference type="ARBA" id="ARBA00022777"/>
    </source>
</evidence>
<sequence length="152" mass="16668">MAPEYATRGYLTNKADVYSFGVVILEVVSGKKSIKYKPNAESVYLLDLAYDLQEKGNLIALIDPILGYDYSMKEALTILELAMLCTNPSPTVRPTMSEVVRILEGKTQMKAPPLHAPYSADNFVRAKAMADIPLSIQSGGTSKKGHQTPFLL</sequence>
<dbReference type="InterPro" id="IPR000719">
    <property type="entry name" value="Prot_kinase_dom"/>
</dbReference>
<accession>A0A834Y3T5</accession>
<dbReference type="GO" id="GO:0004672">
    <property type="term" value="F:protein kinase activity"/>
    <property type="evidence" value="ECO:0007669"/>
    <property type="project" value="InterPro"/>
</dbReference>
<dbReference type="OMA" id="YSWTEAN"/>
<dbReference type="PROSITE" id="PS50011">
    <property type="entry name" value="PROTEIN_KINASE_DOM"/>
    <property type="match status" value="1"/>
</dbReference>
<evidence type="ECO:0000313" key="7">
    <source>
        <dbReference type="Proteomes" id="UP000655225"/>
    </source>
</evidence>
<evidence type="ECO:0000313" key="6">
    <source>
        <dbReference type="EMBL" id="KAF8364829.1"/>
    </source>
</evidence>
<dbReference type="InterPro" id="IPR001245">
    <property type="entry name" value="Ser-Thr/Tyr_kinase_cat_dom"/>
</dbReference>
<gene>
    <name evidence="6" type="ORF">HHK36_033196</name>
</gene>
<dbReference type="SUPFAM" id="SSF56112">
    <property type="entry name" value="Protein kinase-like (PK-like)"/>
    <property type="match status" value="1"/>
</dbReference>
<dbReference type="PANTHER" id="PTHR47973">
    <property type="entry name" value="CYSTEINE-RICH RECEPTOR-LIKE PROTEIN KINASE 3"/>
    <property type="match status" value="1"/>
</dbReference>
<dbReference type="Pfam" id="PF07714">
    <property type="entry name" value="PK_Tyr_Ser-Thr"/>
    <property type="match status" value="1"/>
</dbReference>
<evidence type="ECO:0000256" key="2">
    <source>
        <dbReference type="ARBA" id="ARBA00022741"/>
    </source>
</evidence>
<reference evidence="6 7" key="1">
    <citation type="submission" date="2020-04" db="EMBL/GenBank/DDBJ databases">
        <title>Plant Genome Project.</title>
        <authorList>
            <person name="Zhang R.-G."/>
        </authorList>
    </citation>
    <scope>NUCLEOTIDE SEQUENCE [LARGE SCALE GENOMIC DNA]</scope>
    <source>
        <strain evidence="6">YNK0</strain>
        <tissue evidence="6">Leaf</tissue>
    </source>
</reference>
<dbReference type="InterPro" id="IPR052059">
    <property type="entry name" value="CR_Ser/Thr_kinase"/>
</dbReference>
<dbReference type="EMBL" id="JABCRI010001212">
    <property type="protein sequence ID" value="KAF8364829.1"/>
    <property type="molecule type" value="Genomic_DNA"/>
</dbReference>
<organism evidence="6 7">
    <name type="scientific">Tetracentron sinense</name>
    <name type="common">Spur-leaf</name>
    <dbReference type="NCBI Taxonomy" id="13715"/>
    <lineage>
        <taxon>Eukaryota</taxon>
        <taxon>Viridiplantae</taxon>
        <taxon>Streptophyta</taxon>
        <taxon>Embryophyta</taxon>
        <taxon>Tracheophyta</taxon>
        <taxon>Spermatophyta</taxon>
        <taxon>Magnoliopsida</taxon>
        <taxon>Trochodendrales</taxon>
        <taxon>Trochodendraceae</taxon>
        <taxon>Tetracentron</taxon>
    </lineage>
</organism>
<keyword evidence="1" id="KW-0808">Transferase</keyword>
<evidence type="ECO:0000256" key="1">
    <source>
        <dbReference type="ARBA" id="ARBA00022679"/>
    </source>
</evidence>
<dbReference type="OrthoDB" id="1938112at2759"/>
<dbReference type="AlphaFoldDB" id="A0A834Y3T5"/>
<dbReference type="InterPro" id="IPR011009">
    <property type="entry name" value="Kinase-like_dom_sf"/>
</dbReference>
<evidence type="ECO:0000256" key="4">
    <source>
        <dbReference type="ARBA" id="ARBA00022840"/>
    </source>
</evidence>
<comment type="caution">
    <text evidence="6">The sequence shown here is derived from an EMBL/GenBank/DDBJ whole genome shotgun (WGS) entry which is preliminary data.</text>
</comment>
<keyword evidence="7" id="KW-1185">Reference proteome</keyword>
<protein>
    <recommendedName>
        <fullName evidence="5">Protein kinase domain-containing protein</fullName>
    </recommendedName>
</protein>
<proteinExistence type="predicted"/>
<keyword evidence="3" id="KW-0418">Kinase</keyword>
<dbReference type="Proteomes" id="UP000655225">
    <property type="component" value="Unassembled WGS sequence"/>
</dbReference>
<name>A0A834Y3T5_TETSI</name>
<feature type="domain" description="Protein kinase" evidence="5">
    <location>
        <begin position="1"/>
        <end position="118"/>
    </location>
</feature>
<dbReference type="Gene3D" id="1.10.510.10">
    <property type="entry name" value="Transferase(Phosphotransferase) domain 1"/>
    <property type="match status" value="1"/>
</dbReference>
<keyword evidence="2" id="KW-0547">Nucleotide-binding</keyword>
<evidence type="ECO:0000259" key="5">
    <source>
        <dbReference type="PROSITE" id="PS50011"/>
    </source>
</evidence>
<dbReference type="GO" id="GO:0005524">
    <property type="term" value="F:ATP binding"/>
    <property type="evidence" value="ECO:0007669"/>
    <property type="project" value="UniProtKB-KW"/>
</dbReference>